<evidence type="ECO:0000313" key="3">
    <source>
        <dbReference type="Proteomes" id="UP001198182"/>
    </source>
</evidence>
<proteinExistence type="predicted"/>
<reference evidence="2" key="1">
    <citation type="submission" date="2021-10" db="EMBL/GenBank/DDBJ databases">
        <title>Anaerobic single-cell dispensing facilitates the cultivation of human gut bacteria.</title>
        <authorList>
            <person name="Afrizal A."/>
        </authorList>
    </citation>
    <scope>NUCLEOTIDE SEQUENCE</scope>
    <source>
        <strain evidence="2">CLA-AA-H215</strain>
    </source>
</reference>
<organism evidence="2 3">
    <name type="scientific">Hominifimenecus microfluidus</name>
    <dbReference type="NCBI Taxonomy" id="2885348"/>
    <lineage>
        <taxon>Bacteria</taxon>
        <taxon>Bacillati</taxon>
        <taxon>Bacillota</taxon>
        <taxon>Clostridia</taxon>
        <taxon>Lachnospirales</taxon>
        <taxon>Lachnospiraceae</taxon>
        <taxon>Hominifimenecus</taxon>
    </lineage>
</organism>
<protein>
    <submittedName>
        <fullName evidence="2">Uncharacterized protein</fullName>
    </submittedName>
</protein>
<gene>
    <name evidence="2" type="ORF">LKD81_04755</name>
</gene>
<name>A0AAE3E981_9FIRM</name>
<dbReference type="RefSeq" id="WP_308453016.1">
    <property type="nucleotide sequence ID" value="NZ_JAJEQR010000010.1"/>
</dbReference>
<evidence type="ECO:0000256" key="1">
    <source>
        <dbReference type="SAM" id="MobiDB-lite"/>
    </source>
</evidence>
<feature type="compositionally biased region" description="Basic and acidic residues" evidence="1">
    <location>
        <begin position="1"/>
        <end position="23"/>
    </location>
</feature>
<dbReference type="EMBL" id="JAJEQR010000010">
    <property type="protein sequence ID" value="MCC2230310.1"/>
    <property type="molecule type" value="Genomic_DNA"/>
</dbReference>
<comment type="caution">
    <text evidence="2">The sequence shown here is derived from an EMBL/GenBank/DDBJ whole genome shotgun (WGS) entry which is preliminary data.</text>
</comment>
<dbReference type="AlphaFoldDB" id="A0AAE3E981"/>
<accession>A0AAE3E981</accession>
<keyword evidence="3" id="KW-1185">Reference proteome</keyword>
<dbReference type="Proteomes" id="UP001198182">
    <property type="component" value="Unassembled WGS sequence"/>
</dbReference>
<feature type="region of interest" description="Disordered" evidence="1">
    <location>
        <begin position="1"/>
        <end position="30"/>
    </location>
</feature>
<sequence length="69" mass="8355">MMPEEQFRAKDSLQGDERQDVRKNGKKKQRRMGCVKNCLIIEYEKRKPLIEIGGFRFEKSEEKYENMKK</sequence>
<evidence type="ECO:0000313" key="2">
    <source>
        <dbReference type="EMBL" id="MCC2230310.1"/>
    </source>
</evidence>